<dbReference type="PANTHER" id="PTHR33121">
    <property type="entry name" value="CYCLIC DI-GMP PHOSPHODIESTERASE PDEF"/>
    <property type="match status" value="1"/>
</dbReference>
<dbReference type="AlphaFoldDB" id="A0A0A0M924"/>
<dbReference type="SUPFAM" id="SSF55073">
    <property type="entry name" value="Nucleotide cyclase"/>
    <property type="match status" value="1"/>
</dbReference>
<dbReference type="CDD" id="cd01949">
    <property type="entry name" value="GGDEF"/>
    <property type="match status" value="1"/>
</dbReference>
<organism evidence="3 4">
    <name type="scientific">Lysobacter defluvii IMMIB APB-9 = DSM 18482</name>
    <dbReference type="NCBI Taxonomy" id="1385515"/>
    <lineage>
        <taxon>Bacteria</taxon>
        <taxon>Pseudomonadati</taxon>
        <taxon>Pseudomonadota</taxon>
        <taxon>Gammaproteobacteria</taxon>
        <taxon>Lysobacterales</taxon>
        <taxon>Lysobacteraceae</taxon>
        <taxon>Novilysobacter</taxon>
    </lineage>
</organism>
<dbReference type="CDD" id="cd01948">
    <property type="entry name" value="EAL"/>
    <property type="match status" value="1"/>
</dbReference>
<evidence type="ECO:0000259" key="2">
    <source>
        <dbReference type="PROSITE" id="PS50887"/>
    </source>
</evidence>
<dbReference type="EMBL" id="AVBH01000010">
    <property type="protein sequence ID" value="KGO99570.1"/>
    <property type="molecule type" value="Genomic_DNA"/>
</dbReference>
<feature type="domain" description="EAL" evidence="1">
    <location>
        <begin position="159"/>
        <end position="412"/>
    </location>
</feature>
<dbReference type="SMART" id="SM00052">
    <property type="entry name" value="EAL"/>
    <property type="match status" value="1"/>
</dbReference>
<comment type="caution">
    <text evidence="3">The sequence shown here is derived from an EMBL/GenBank/DDBJ whole genome shotgun (WGS) entry which is preliminary data.</text>
</comment>
<gene>
    <name evidence="3" type="ORF">N791_04670</name>
</gene>
<dbReference type="PROSITE" id="PS50887">
    <property type="entry name" value="GGDEF"/>
    <property type="match status" value="1"/>
</dbReference>
<dbReference type="Gene3D" id="3.30.70.270">
    <property type="match status" value="1"/>
</dbReference>
<dbReference type="SUPFAM" id="SSF141868">
    <property type="entry name" value="EAL domain-like"/>
    <property type="match status" value="1"/>
</dbReference>
<reference evidence="3 4" key="1">
    <citation type="submission" date="2013-08" db="EMBL/GenBank/DDBJ databases">
        <title>Genomic analysis of Lysobacter defluvii.</title>
        <authorList>
            <person name="Wang Q."/>
            <person name="Wang G."/>
        </authorList>
    </citation>
    <scope>NUCLEOTIDE SEQUENCE [LARGE SCALE GENOMIC DNA]</scope>
    <source>
        <strain evidence="3 4">IMMIB APB-9</strain>
    </source>
</reference>
<feature type="domain" description="GGDEF" evidence="2">
    <location>
        <begin position="21"/>
        <end position="154"/>
    </location>
</feature>
<dbReference type="NCBIfam" id="TIGR00254">
    <property type="entry name" value="GGDEF"/>
    <property type="match status" value="1"/>
</dbReference>
<evidence type="ECO:0000259" key="1">
    <source>
        <dbReference type="PROSITE" id="PS50883"/>
    </source>
</evidence>
<dbReference type="Pfam" id="PF00990">
    <property type="entry name" value="GGDEF"/>
    <property type="match status" value="1"/>
</dbReference>
<evidence type="ECO:0000313" key="3">
    <source>
        <dbReference type="EMBL" id="KGO99570.1"/>
    </source>
</evidence>
<dbReference type="InterPro" id="IPR043128">
    <property type="entry name" value="Rev_trsase/Diguanyl_cyclase"/>
</dbReference>
<keyword evidence="4" id="KW-1185">Reference proteome</keyword>
<dbReference type="InterPro" id="IPR035919">
    <property type="entry name" value="EAL_sf"/>
</dbReference>
<sequence>MNRGPLVEALESMLASAGPDAVTGVMLVRLQRVRDFLQMYGYAAGDQLGETAHERLRTLLRPSDRLYRIGEFEFVALLPGLHDIQHAALAGHRAARAFEQPLSLGGSEVMNSVVIGVATAPAHGRDATTLLRNAEYAFTRALQGQQGPVAIHQAGEEPLQVPYARLREALGANQLEAWLQPILDVQHGGMVGAESLSRWNDPEIGRVPPDRFIPMAERTGLISELTWWSINTSLRHVAQARRVDPTLGIAINLSPRVFGEAGLVEHLASTAAVWDIPPGAVTLEVTETALMVDPDASERLLRRLCDAGFGVAFDDFGTGYSSLAYLKRFPATELKIDRAFIKDLPHAPRALPLVRAIIELGHQLGLVVVAEGVEDAETLDTLRQAGCDRAQGYFIQRPQPAAEFLRGLEPGARVAAGARG</sequence>
<evidence type="ECO:0000313" key="4">
    <source>
        <dbReference type="Proteomes" id="UP000030003"/>
    </source>
</evidence>
<dbReference type="PROSITE" id="PS50883">
    <property type="entry name" value="EAL"/>
    <property type="match status" value="1"/>
</dbReference>
<name>A0A0A0M924_9GAMM</name>
<dbReference type="InterPro" id="IPR050706">
    <property type="entry name" value="Cyclic-di-GMP_PDE-like"/>
</dbReference>
<dbReference type="Proteomes" id="UP000030003">
    <property type="component" value="Unassembled WGS sequence"/>
</dbReference>
<dbReference type="PANTHER" id="PTHR33121:SF70">
    <property type="entry name" value="SIGNALING PROTEIN YKOW"/>
    <property type="match status" value="1"/>
</dbReference>
<protein>
    <recommendedName>
        <fullName evidence="5">Diguanylate cyclase</fullName>
    </recommendedName>
</protein>
<dbReference type="InterPro" id="IPR001633">
    <property type="entry name" value="EAL_dom"/>
</dbReference>
<evidence type="ECO:0008006" key="5">
    <source>
        <dbReference type="Google" id="ProtNLM"/>
    </source>
</evidence>
<accession>A0A0A0M924</accession>
<dbReference type="STRING" id="1385515.GCA_000423325_00909"/>
<proteinExistence type="predicted"/>
<dbReference type="RefSeq" id="WP_027069374.1">
    <property type="nucleotide sequence ID" value="NZ_AUHT01000006.1"/>
</dbReference>
<dbReference type="InterPro" id="IPR029787">
    <property type="entry name" value="Nucleotide_cyclase"/>
</dbReference>
<dbReference type="GO" id="GO:0071111">
    <property type="term" value="F:cyclic-guanylate-specific phosphodiesterase activity"/>
    <property type="evidence" value="ECO:0007669"/>
    <property type="project" value="InterPro"/>
</dbReference>
<dbReference type="Gene3D" id="3.20.20.450">
    <property type="entry name" value="EAL domain"/>
    <property type="match status" value="1"/>
</dbReference>
<dbReference type="SMART" id="SM00267">
    <property type="entry name" value="GGDEF"/>
    <property type="match status" value="1"/>
</dbReference>
<dbReference type="Pfam" id="PF00563">
    <property type="entry name" value="EAL"/>
    <property type="match status" value="1"/>
</dbReference>
<dbReference type="InterPro" id="IPR000160">
    <property type="entry name" value="GGDEF_dom"/>
</dbReference>
<dbReference type="eggNOG" id="COG5001">
    <property type="taxonomic scope" value="Bacteria"/>
</dbReference>